<feature type="domain" description="YdhG-like" evidence="1">
    <location>
        <begin position="16"/>
        <end position="111"/>
    </location>
</feature>
<dbReference type="STRING" id="306541.SAMN05421668_1376"/>
<protein>
    <recommendedName>
        <fullName evidence="1">YdhG-like domain-containing protein</fullName>
    </recommendedName>
</protein>
<dbReference type="SUPFAM" id="SSF159888">
    <property type="entry name" value="YdhG-like"/>
    <property type="match status" value="1"/>
</dbReference>
<evidence type="ECO:0000313" key="2">
    <source>
        <dbReference type="EMBL" id="GEM05762.1"/>
    </source>
</evidence>
<keyword evidence="5" id="KW-1185">Reference proteome</keyword>
<dbReference type="InterPro" id="IPR014922">
    <property type="entry name" value="YdhG-like"/>
</dbReference>
<dbReference type="RefSeq" id="WP_062323640.1">
    <property type="nucleotide sequence ID" value="NZ_BJWJ01000049.1"/>
</dbReference>
<sequence>MIVFEPFLQSIEHPDHRERLTMILQDIQDTFPELEPVIKWNQPMFITHGTYIIGFSVAKAHLAIAPEMACKDKFHDQITQAGYDMTKQLVKMKWTEPAHLDLIRNMVAFNIEDKKDMTAFWR</sequence>
<evidence type="ECO:0000313" key="5">
    <source>
        <dbReference type="Proteomes" id="UP000321773"/>
    </source>
</evidence>
<dbReference type="Proteomes" id="UP000321773">
    <property type="component" value="Unassembled WGS sequence"/>
</dbReference>
<evidence type="ECO:0000313" key="4">
    <source>
        <dbReference type="Proteomes" id="UP000199139"/>
    </source>
</evidence>
<gene>
    <name evidence="2" type="ORF">HMI01_27500</name>
    <name evidence="3" type="ORF">SAMN05421668_1376</name>
</gene>
<dbReference type="Gene3D" id="3.90.1150.200">
    <property type="match status" value="1"/>
</dbReference>
<dbReference type="EMBL" id="BJWJ01000049">
    <property type="protein sequence ID" value="GEM05762.1"/>
    <property type="molecule type" value="Genomic_DNA"/>
</dbReference>
<proteinExistence type="predicted"/>
<dbReference type="Proteomes" id="UP000199139">
    <property type="component" value="Unassembled WGS sequence"/>
</dbReference>
<name>A0A1I6UYQ7_9BACI</name>
<dbReference type="AlphaFoldDB" id="A0A1I6UYQ7"/>
<dbReference type="OrthoDB" id="384795at2"/>
<reference evidence="3 4" key="1">
    <citation type="submission" date="2016-10" db="EMBL/GenBank/DDBJ databases">
        <authorList>
            <person name="de Groot N.N."/>
        </authorList>
    </citation>
    <scope>NUCLEOTIDE SEQUENCE [LARGE SCALE GENOMIC DNA]</scope>
    <source>
        <strain evidence="3 4">DSM 17074</strain>
    </source>
</reference>
<evidence type="ECO:0000313" key="3">
    <source>
        <dbReference type="EMBL" id="SFT06590.1"/>
    </source>
</evidence>
<accession>A0A1I6UYQ7</accession>
<dbReference type="Pfam" id="PF08818">
    <property type="entry name" value="DUF1801"/>
    <property type="match status" value="1"/>
</dbReference>
<evidence type="ECO:0000259" key="1">
    <source>
        <dbReference type="Pfam" id="PF08818"/>
    </source>
</evidence>
<reference evidence="2 5" key="2">
    <citation type="submission" date="2019-07" db="EMBL/GenBank/DDBJ databases">
        <title>Whole genome shotgun sequence of Halolactibacillus miurensis NBRC 100873.</title>
        <authorList>
            <person name="Hosoyama A."/>
            <person name="Uohara A."/>
            <person name="Ohji S."/>
            <person name="Ichikawa N."/>
        </authorList>
    </citation>
    <scope>NUCLEOTIDE SEQUENCE [LARGE SCALE GENOMIC DNA]</scope>
    <source>
        <strain evidence="2 5">NBRC 100873</strain>
    </source>
</reference>
<organism evidence="3 4">
    <name type="scientific">Halolactibacillus miurensis</name>
    <dbReference type="NCBI Taxonomy" id="306541"/>
    <lineage>
        <taxon>Bacteria</taxon>
        <taxon>Bacillati</taxon>
        <taxon>Bacillota</taxon>
        <taxon>Bacilli</taxon>
        <taxon>Bacillales</taxon>
        <taxon>Bacillaceae</taxon>
        <taxon>Halolactibacillus</taxon>
    </lineage>
</organism>
<dbReference type="EMBL" id="FPAI01000037">
    <property type="protein sequence ID" value="SFT06590.1"/>
    <property type="molecule type" value="Genomic_DNA"/>
</dbReference>